<evidence type="ECO:0000313" key="2">
    <source>
        <dbReference type="Proteomes" id="UP000261284"/>
    </source>
</evidence>
<keyword evidence="2" id="KW-1185">Reference proteome</keyword>
<dbReference type="GO" id="GO:0003677">
    <property type="term" value="F:DNA binding"/>
    <property type="evidence" value="ECO:0007669"/>
    <property type="project" value="InterPro"/>
</dbReference>
<evidence type="ECO:0000313" key="1">
    <source>
        <dbReference type="EMBL" id="RFM30204.1"/>
    </source>
</evidence>
<dbReference type="EMBL" id="QTJU01000001">
    <property type="protein sequence ID" value="RFM30204.1"/>
    <property type="molecule type" value="Genomic_DNA"/>
</dbReference>
<comment type="caution">
    <text evidence="1">The sequence shown here is derived from an EMBL/GenBank/DDBJ whole genome shotgun (WGS) entry which is preliminary data.</text>
</comment>
<protein>
    <recommendedName>
        <fullName evidence="3">XRE family transcriptional regulator</fullName>
    </recommendedName>
</protein>
<accession>A0A3E1NQW5</accession>
<proteinExistence type="predicted"/>
<name>A0A3E1NQW5_9BACT</name>
<dbReference type="AlphaFoldDB" id="A0A3E1NQW5"/>
<dbReference type="SUPFAM" id="SSF47413">
    <property type="entry name" value="lambda repressor-like DNA-binding domains"/>
    <property type="match status" value="1"/>
</dbReference>
<dbReference type="RefSeq" id="WP_116845960.1">
    <property type="nucleotide sequence ID" value="NZ_QTJU01000001.1"/>
</dbReference>
<organism evidence="1 2">
    <name type="scientific">Deminuibacter soli</name>
    <dbReference type="NCBI Taxonomy" id="2291815"/>
    <lineage>
        <taxon>Bacteria</taxon>
        <taxon>Pseudomonadati</taxon>
        <taxon>Bacteroidota</taxon>
        <taxon>Chitinophagia</taxon>
        <taxon>Chitinophagales</taxon>
        <taxon>Chitinophagaceae</taxon>
        <taxon>Deminuibacter</taxon>
    </lineage>
</organism>
<dbReference type="Proteomes" id="UP000261284">
    <property type="component" value="Unassembled WGS sequence"/>
</dbReference>
<dbReference type="OrthoDB" id="796548at2"/>
<reference evidence="1 2" key="1">
    <citation type="submission" date="2018-08" db="EMBL/GenBank/DDBJ databases">
        <title>Chitinophagaceae sp. K23C18032701, a novel bacterium isolated from forest soil.</title>
        <authorList>
            <person name="Wang C."/>
        </authorList>
    </citation>
    <scope>NUCLEOTIDE SEQUENCE [LARGE SCALE GENOMIC DNA]</scope>
    <source>
        <strain evidence="1 2">K23C18032701</strain>
    </source>
</reference>
<evidence type="ECO:0008006" key="3">
    <source>
        <dbReference type="Google" id="ProtNLM"/>
    </source>
</evidence>
<gene>
    <name evidence="1" type="ORF">DXN05_04330</name>
</gene>
<dbReference type="InterPro" id="IPR010982">
    <property type="entry name" value="Lambda_DNA-bd_dom_sf"/>
</dbReference>
<sequence>MTERLIDRLYRYLAYKNITAYAFEQNCGLSNGYLGKQAKGKGTIGSDILEKIYNHYFDLSLIWLITGEGSMLGENHRHAFETNDEHATYFTRDEMMHALQQNIILLQQLVKDKDQIITLLNKGSNRQPAAAE</sequence>